<gene>
    <name evidence="1" type="ORF">PANT111_190282</name>
</gene>
<dbReference type="EMBL" id="CABWMH010000011">
    <property type="protein sequence ID" value="VXB96099.1"/>
    <property type="molecule type" value="Genomic_DNA"/>
</dbReference>
<comment type="caution">
    <text evidence="1">The sequence shown here is derived from an EMBL/GenBank/DDBJ whole genome shotgun (WGS) entry which is preliminary data.</text>
</comment>
<sequence length="61" mass="6916">MASFRAVTGHEFRHAAAVQRCCIPVKKGCEMTRENVGERRMLRGRIALAVKRNLITDTDFP</sequence>
<dbReference type="AlphaFoldDB" id="A0AAX3J6R9"/>
<name>A0AAX3J6R9_9GAMM</name>
<accession>A0AAX3J6R9</accession>
<proteinExistence type="predicted"/>
<organism evidence="1 2">
    <name type="scientific">Pantoea brenneri</name>
    <dbReference type="NCBI Taxonomy" id="472694"/>
    <lineage>
        <taxon>Bacteria</taxon>
        <taxon>Pseudomonadati</taxon>
        <taxon>Pseudomonadota</taxon>
        <taxon>Gammaproteobacteria</taxon>
        <taxon>Enterobacterales</taxon>
        <taxon>Erwiniaceae</taxon>
        <taxon>Pantoea</taxon>
    </lineage>
</organism>
<evidence type="ECO:0000313" key="1">
    <source>
        <dbReference type="EMBL" id="VXB96099.1"/>
    </source>
</evidence>
<protein>
    <submittedName>
        <fullName evidence="1">Uncharacterized protein</fullName>
    </submittedName>
</protein>
<evidence type="ECO:0000313" key="2">
    <source>
        <dbReference type="Proteomes" id="UP000433737"/>
    </source>
</evidence>
<reference evidence="1 2" key="1">
    <citation type="submission" date="2019-10" db="EMBL/GenBank/DDBJ databases">
        <authorList>
            <person name="Karimi E."/>
        </authorList>
    </citation>
    <scope>NUCLEOTIDE SEQUENCE [LARGE SCALE GENOMIC DNA]</scope>
    <source>
        <strain evidence="1">Pantoea sp. 111</strain>
    </source>
</reference>
<dbReference type="Proteomes" id="UP000433737">
    <property type="component" value="Unassembled WGS sequence"/>
</dbReference>